<dbReference type="Proteomes" id="UP000036681">
    <property type="component" value="Unplaced"/>
</dbReference>
<dbReference type="GO" id="GO:0014808">
    <property type="term" value="P:release of sequestered calcium ion into cytosol by sarcoplasmic reticulum"/>
    <property type="evidence" value="ECO:0007669"/>
    <property type="project" value="TreeGrafter"/>
</dbReference>
<dbReference type="GO" id="GO:0033017">
    <property type="term" value="C:sarcoplasmic reticulum membrane"/>
    <property type="evidence" value="ECO:0007669"/>
    <property type="project" value="TreeGrafter"/>
</dbReference>
<dbReference type="InterPro" id="IPR048581">
    <property type="entry name" value="RYDR_Jsol"/>
</dbReference>
<dbReference type="InterPro" id="IPR015925">
    <property type="entry name" value="Ryanodine_IP3_receptor"/>
</dbReference>
<dbReference type="PANTHER" id="PTHR46399">
    <property type="entry name" value="B30.2/SPRY DOMAIN-CONTAINING PROTEIN"/>
    <property type="match status" value="1"/>
</dbReference>
<dbReference type="GO" id="GO:0005219">
    <property type="term" value="F:ryanodine-sensitive calcium-release channel activity"/>
    <property type="evidence" value="ECO:0007669"/>
    <property type="project" value="TreeGrafter"/>
</dbReference>
<dbReference type="PANTHER" id="PTHR46399:SF8">
    <property type="entry name" value="B30.2_SPRY DOMAIN-CONTAINING PROTEIN"/>
    <property type="match status" value="1"/>
</dbReference>
<organism evidence="2 3">
    <name type="scientific">Ascaris lumbricoides</name>
    <name type="common">Giant roundworm</name>
    <dbReference type="NCBI Taxonomy" id="6252"/>
    <lineage>
        <taxon>Eukaryota</taxon>
        <taxon>Metazoa</taxon>
        <taxon>Ecdysozoa</taxon>
        <taxon>Nematoda</taxon>
        <taxon>Chromadorea</taxon>
        <taxon>Rhabditida</taxon>
        <taxon>Spirurina</taxon>
        <taxon>Ascaridomorpha</taxon>
        <taxon>Ascaridoidea</taxon>
        <taxon>Ascarididae</taxon>
        <taxon>Ascaris</taxon>
    </lineage>
</organism>
<evidence type="ECO:0000259" key="1">
    <source>
        <dbReference type="Pfam" id="PF21119"/>
    </source>
</evidence>
<dbReference type="GO" id="GO:0005790">
    <property type="term" value="C:smooth endoplasmic reticulum"/>
    <property type="evidence" value="ECO:0007669"/>
    <property type="project" value="TreeGrafter"/>
</dbReference>
<dbReference type="Pfam" id="PF21119">
    <property type="entry name" value="RYDR_Jsol"/>
    <property type="match status" value="1"/>
</dbReference>
<accession>A0A0M3HL09</accession>
<feature type="domain" description="Ryanodine receptor junctional solenoid" evidence="1">
    <location>
        <begin position="6"/>
        <end position="83"/>
    </location>
</feature>
<dbReference type="GO" id="GO:0006941">
    <property type="term" value="P:striated muscle contraction"/>
    <property type="evidence" value="ECO:0007669"/>
    <property type="project" value="TreeGrafter"/>
</dbReference>
<dbReference type="AlphaFoldDB" id="A0A0M3HL09"/>
<dbReference type="GO" id="GO:0034704">
    <property type="term" value="C:calcium channel complex"/>
    <property type="evidence" value="ECO:0007669"/>
    <property type="project" value="TreeGrafter"/>
</dbReference>
<keyword evidence="2" id="KW-1185">Reference proteome</keyword>
<evidence type="ECO:0000313" key="3">
    <source>
        <dbReference type="WBParaSite" id="ALUE_0000220401-mRNA-1"/>
    </source>
</evidence>
<protein>
    <submittedName>
        <fullName evidence="3">Glycogen phosphorylase</fullName>
    </submittedName>
</protein>
<reference evidence="3" key="1">
    <citation type="submission" date="2017-02" db="UniProtKB">
        <authorList>
            <consortium name="WormBaseParasite"/>
        </authorList>
    </citation>
    <scope>IDENTIFICATION</scope>
</reference>
<sequence length="85" mass="9755">MWHNYRSSDLSGAMRQGFHDFLIAVHLRTHVDARISGAHEYVIPLVKELQAKNVFNPNNEDRFPQIYGESVSIRPVMACSEVQTK</sequence>
<proteinExistence type="predicted"/>
<name>A0A0M3HL09_ASCLU</name>
<dbReference type="WBParaSite" id="ALUE_0000220401-mRNA-1">
    <property type="protein sequence ID" value="ALUE_0000220401-mRNA-1"/>
    <property type="gene ID" value="ALUE_0000220401"/>
</dbReference>
<dbReference type="GO" id="GO:0030018">
    <property type="term" value="C:Z disc"/>
    <property type="evidence" value="ECO:0007669"/>
    <property type="project" value="TreeGrafter"/>
</dbReference>
<dbReference type="GO" id="GO:0042383">
    <property type="term" value="C:sarcolemma"/>
    <property type="evidence" value="ECO:0007669"/>
    <property type="project" value="TreeGrafter"/>
</dbReference>
<evidence type="ECO:0000313" key="2">
    <source>
        <dbReference type="Proteomes" id="UP000036681"/>
    </source>
</evidence>